<gene>
    <name evidence="1" type="ORF">EVAR_25210_1</name>
</gene>
<accession>A0A4C1WHG8</accession>
<reference evidence="1 2" key="1">
    <citation type="journal article" date="2019" name="Commun. Biol.">
        <title>The bagworm genome reveals a unique fibroin gene that provides high tensile strength.</title>
        <authorList>
            <person name="Kono N."/>
            <person name="Nakamura H."/>
            <person name="Ohtoshi R."/>
            <person name="Tomita M."/>
            <person name="Numata K."/>
            <person name="Arakawa K."/>
        </authorList>
    </citation>
    <scope>NUCLEOTIDE SEQUENCE [LARGE SCALE GENOMIC DNA]</scope>
</reference>
<name>A0A4C1WHG8_EUMVA</name>
<dbReference type="AlphaFoldDB" id="A0A4C1WHG8"/>
<evidence type="ECO:0000313" key="2">
    <source>
        <dbReference type="Proteomes" id="UP000299102"/>
    </source>
</evidence>
<dbReference type="Proteomes" id="UP000299102">
    <property type="component" value="Unassembled WGS sequence"/>
</dbReference>
<sequence>MTEESTLAGVFAAPRVVAASPITILKETSLLFHVSVAARDYSDRNHHYKHEENRLVHLSMEIQNHHSFKAQFGVLTSLLNYPAGNGAVSSSPVVCCRGLDWPSFSLLCSVNADAMQAPAQHNATAGAVALVVSWGVKICAVPYIENNA</sequence>
<organism evidence="1 2">
    <name type="scientific">Eumeta variegata</name>
    <name type="common">Bagworm moth</name>
    <name type="synonym">Eumeta japonica</name>
    <dbReference type="NCBI Taxonomy" id="151549"/>
    <lineage>
        <taxon>Eukaryota</taxon>
        <taxon>Metazoa</taxon>
        <taxon>Ecdysozoa</taxon>
        <taxon>Arthropoda</taxon>
        <taxon>Hexapoda</taxon>
        <taxon>Insecta</taxon>
        <taxon>Pterygota</taxon>
        <taxon>Neoptera</taxon>
        <taxon>Endopterygota</taxon>
        <taxon>Lepidoptera</taxon>
        <taxon>Glossata</taxon>
        <taxon>Ditrysia</taxon>
        <taxon>Tineoidea</taxon>
        <taxon>Psychidae</taxon>
        <taxon>Oiketicinae</taxon>
        <taxon>Eumeta</taxon>
    </lineage>
</organism>
<dbReference type="EMBL" id="BGZK01000567">
    <property type="protein sequence ID" value="GBP50513.1"/>
    <property type="molecule type" value="Genomic_DNA"/>
</dbReference>
<comment type="caution">
    <text evidence="1">The sequence shown here is derived from an EMBL/GenBank/DDBJ whole genome shotgun (WGS) entry which is preliminary data.</text>
</comment>
<keyword evidence="2" id="KW-1185">Reference proteome</keyword>
<proteinExistence type="predicted"/>
<protein>
    <submittedName>
        <fullName evidence="1">Uncharacterized protein</fullName>
    </submittedName>
</protein>
<evidence type="ECO:0000313" key="1">
    <source>
        <dbReference type="EMBL" id="GBP50513.1"/>
    </source>
</evidence>